<organism evidence="2 3">
    <name type="scientific">Lunasporangiospora selenospora</name>
    <dbReference type="NCBI Taxonomy" id="979761"/>
    <lineage>
        <taxon>Eukaryota</taxon>
        <taxon>Fungi</taxon>
        <taxon>Fungi incertae sedis</taxon>
        <taxon>Mucoromycota</taxon>
        <taxon>Mortierellomycotina</taxon>
        <taxon>Mortierellomycetes</taxon>
        <taxon>Mortierellales</taxon>
        <taxon>Mortierellaceae</taxon>
        <taxon>Lunasporangiospora</taxon>
    </lineage>
</organism>
<reference evidence="2" key="1">
    <citation type="journal article" date="2020" name="Fungal Divers.">
        <title>Resolving the Mortierellaceae phylogeny through synthesis of multi-gene phylogenetics and phylogenomics.</title>
        <authorList>
            <person name="Vandepol N."/>
            <person name="Liber J."/>
            <person name="Desiro A."/>
            <person name="Na H."/>
            <person name="Kennedy M."/>
            <person name="Barry K."/>
            <person name="Grigoriev I.V."/>
            <person name="Miller A.N."/>
            <person name="O'Donnell K."/>
            <person name="Stajich J.E."/>
            <person name="Bonito G."/>
        </authorList>
    </citation>
    <scope>NUCLEOTIDE SEQUENCE</scope>
    <source>
        <strain evidence="2">KOD1015</strain>
    </source>
</reference>
<feature type="non-terminal residue" evidence="2">
    <location>
        <position position="88"/>
    </location>
</feature>
<proteinExistence type="predicted"/>
<keyword evidence="3" id="KW-1185">Reference proteome</keyword>
<accession>A0A9P6KIS7</accession>
<evidence type="ECO:0000313" key="3">
    <source>
        <dbReference type="Proteomes" id="UP000780801"/>
    </source>
</evidence>
<evidence type="ECO:0000313" key="2">
    <source>
        <dbReference type="EMBL" id="KAF9586511.1"/>
    </source>
</evidence>
<gene>
    <name evidence="2" type="ORF">BGW38_003197</name>
</gene>
<dbReference type="EMBL" id="JAABOA010000022">
    <property type="protein sequence ID" value="KAF9586511.1"/>
    <property type="molecule type" value="Genomic_DNA"/>
</dbReference>
<protein>
    <submittedName>
        <fullName evidence="2">Uncharacterized protein</fullName>
    </submittedName>
</protein>
<name>A0A9P6KIS7_9FUNG</name>
<dbReference type="Proteomes" id="UP000780801">
    <property type="component" value="Unassembled WGS sequence"/>
</dbReference>
<dbReference type="AlphaFoldDB" id="A0A9P6KIS7"/>
<feature type="region of interest" description="Disordered" evidence="1">
    <location>
        <begin position="1"/>
        <end position="27"/>
    </location>
</feature>
<evidence type="ECO:0000256" key="1">
    <source>
        <dbReference type="SAM" id="MobiDB-lite"/>
    </source>
</evidence>
<sequence>MKRSNDYIQSHDGYKKPRVGQGYNGYQGGPNTNMGNMGSLGNLGNMGGMGGMGNMGNPAAVDMYGGNGYGTNPMMMMGAYGQMAGSQY</sequence>
<comment type="caution">
    <text evidence="2">The sequence shown here is derived from an EMBL/GenBank/DDBJ whole genome shotgun (WGS) entry which is preliminary data.</text>
</comment>